<feature type="domain" description="Major facilitator superfamily (MFS) profile" evidence="7">
    <location>
        <begin position="6"/>
        <end position="384"/>
    </location>
</feature>
<dbReference type="InterPro" id="IPR036259">
    <property type="entry name" value="MFS_trans_sf"/>
</dbReference>
<name>A0A4D6KEX7_9EURY</name>
<feature type="transmembrane region" description="Helical" evidence="6">
    <location>
        <begin position="291"/>
        <end position="317"/>
    </location>
</feature>
<dbReference type="RefSeq" id="WP_015763993.1">
    <property type="nucleotide sequence ID" value="NZ_CP039375.1"/>
</dbReference>
<dbReference type="EMBL" id="CP039375">
    <property type="protein sequence ID" value="QCD64561.1"/>
    <property type="molecule type" value="Genomic_DNA"/>
</dbReference>
<feature type="transmembrane region" description="Helical" evidence="6">
    <location>
        <begin position="96"/>
        <end position="118"/>
    </location>
</feature>
<dbReference type="GO" id="GO:0005886">
    <property type="term" value="C:plasma membrane"/>
    <property type="evidence" value="ECO:0007669"/>
    <property type="project" value="UniProtKB-SubCell"/>
</dbReference>
<evidence type="ECO:0000256" key="1">
    <source>
        <dbReference type="ARBA" id="ARBA00004651"/>
    </source>
</evidence>
<dbReference type="InterPro" id="IPR011701">
    <property type="entry name" value="MFS"/>
</dbReference>
<evidence type="ECO:0000256" key="5">
    <source>
        <dbReference type="ARBA" id="ARBA00023136"/>
    </source>
</evidence>
<keyword evidence="5 6" id="KW-0472">Membrane</keyword>
<feature type="transmembrane region" description="Helical" evidence="6">
    <location>
        <begin position="267"/>
        <end position="285"/>
    </location>
</feature>
<evidence type="ECO:0000256" key="6">
    <source>
        <dbReference type="SAM" id="Phobius"/>
    </source>
</evidence>
<feature type="transmembrane region" description="Helical" evidence="6">
    <location>
        <begin position="204"/>
        <end position="223"/>
    </location>
</feature>
<evidence type="ECO:0000313" key="8">
    <source>
        <dbReference type="EMBL" id="QCD64561.1"/>
    </source>
</evidence>
<accession>A0A4D6KEX7</accession>
<feature type="transmembrane region" description="Helical" evidence="6">
    <location>
        <begin position="329"/>
        <end position="348"/>
    </location>
</feature>
<organism evidence="8 9">
    <name type="scientific">Halomicrobium mukohataei</name>
    <dbReference type="NCBI Taxonomy" id="57705"/>
    <lineage>
        <taxon>Archaea</taxon>
        <taxon>Methanobacteriati</taxon>
        <taxon>Methanobacteriota</taxon>
        <taxon>Stenosarchaea group</taxon>
        <taxon>Halobacteria</taxon>
        <taxon>Halobacteriales</taxon>
        <taxon>Haloarculaceae</taxon>
        <taxon>Halomicrobium</taxon>
    </lineage>
</organism>
<keyword evidence="2" id="KW-1003">Cell membrane</keyword>
<keyword evidence="3 6" id="KW-0812">Transmembrane</keyword>
<feature type="transmembrane region" description="Helical" evidence="6">
    <location>
        <begin position="40"/>
        <end position="58"/>
    </location>
</feature>
<feature type="transmembrane region" description="Helical" evidence="6">
    <location>
        <begin position="130"/>
        <end position="154"/>
    </location>
</feature>
<dbReference type="GO" id="GO:0022857">
    <property type="term" value="F:transmembrane transporter activity"/>
    <property type="evidence" value="ECO:0007669"/>
    <property type="project" value="InterPro"/>
</dbReference>
<reference evidence="8 9" key="1">
    <citation type="submission" date="2019-04" db="EMBL/GenBank/DDBJ databases">
        <title>Complete genome sequence of Arthrobacter sp. ZXY-2 associated with effective atrazine degradation and salt adaptation.</title>
        <authorList>
            <person name="Zhao X."/>
        </authorList>
    </citation>
    <scope>NUCLEOTIDE SEQUENCE [LARGE SCALE GENOMIC DNA]</scope>
    <source>
        <strain evidence="9">ZP60</strain>
    </source>
</reference>
<dbReference type="AlphaFoldDB" id="A0A4D6KEX7"/>
<dbReference type="SUPFAM" id="SSF103473">
    <property type="entry name" value="MFS general substrate transporter"/>
    <property type="match status" value="1"/>
</dbReference>
<keyword evidence="4 6" id="KW-1133">Transmembrane helix</keyword>
<dbReference type="OMA" id="HLIGWRN"/>
<dbReference type="GeneID" id="42177770"/>
<reference evidence="8 9" key="2">
    <citation type="submission" date="2019-04" db="EMBL/GenBank/DDBJ databases">
        <authorList>
            <person name="Yang S."/>
            <person name="Wei W."/>
        </authorList>
    </citation>
    <scope>NUCLEOTIDE SEQUENCE [LARGE SCALE GENOMIC DNA]</scope>
    <source>
        <strain evidence="9">ZP60</strain>
    </source>
</reference>
<dbReference type="Gene3D" id="1.20.1250.20">
    <property type="entry name" value="MFS general substrate transporter like domains"/>
    <property type="match status" value="2"/>
</dbReference>
<evidence type="ECO:0000259" key="7">
    <source>
        <dbReference type="PROSITE" id="PS50850"/>
    </source>
</evidence>
<evidence type="ECO:0000256" key="3">
    <source>
        <dbReference type="ARBA" id="ARBA00022692"/>
    </source>
</evidence>
<protein>
    <submittedName>
        <fullName evidence="8">MFS transporter</fullName>
    </submittedName>
</protein>
<dbReference type="PANTHER" id="PTHR43124">
    <property type="entry name" value="PURINE EFFLUX PUMP PBUE"/>
    <property type="match status" value="1"/>
</dbReference>
<proteinExistence type="predicted"/>
<feature type="transmembrane region" description="Helical" evidence="6">
    <location>
        <begin position="160"/>
        <end position="179"/>
    </location>
</feature>
<comment type="subcellular location">
    <subcellularLocation>
        <location evidence="1">Cell membrane</location>
        <topology evidence="1">Multi-pass membrane protein</topology>
    </subcellularLocation>
</comment>
<dbReference type="PROSITE" id="PS50850">
    <property type="entry name" value="MFS"/>
    <property type="match status" value="1"/>
</dbReference>
<dbReference type="PANTHER" id="PTHR43124:SF3">
    <property type="entry name" value="CHLORAMPHENICOL EFFLUX PUMP RV0191"/>
    <property type="match status" value="1"/>
</dbReference>
<gene>
    <name evidence="8" type="ORF">E5139_02495</name>
</gene>
<feature type="transmembrane region" description="Helical" evidence="6">
    <location>
        <begin position="243"/>
        <end position="262"/>
    </location>
</feature>
<feature type="transmembrane region" description="Helical" evidence="6">
    <location>
        <begin position="360"/>
        <end position="380"/>
    </location>
</feature>
<sequence length="390" mass="40105">MSRRTVFGSLLGLVFLVNLARVVFAPLLEPLGTALDANDAALGTIATLAWLGSALPRIPTGYLLTHISRSVVILASSGILAVAAVATSLANSVPAVMVGAFLMGLASGSYFIAGNPLASELFPDRVGSTLGIHGTASQLAAVSAPAIVVAALGVGDWRTVFRAMAVAAVVSGIAFALTARRTEMPDAGAEDTAFLAAARHQWRIVLAGVAVIGVTGLVWNGLFNFYVKYFLAKGLTGAQANQLLTIAFGAGVPAFFVSGRLADRLPVLPYILSIIGGFLLSVYATTLLSGYLGLAVLSAVLGYVIHSLFPAVDTYLLGSLPDHHRGSAYAVYSGTMMIIQASGSTIVGSLSSAGYSFETIFTWLVAVLAAVLLGLTGLYVDGQLPTGARA</sequence>
<dbReference type="KEGG" id="halz:E5139_02495"/>
<dbReference type="Proteomes" id="UP000297053">
    <property type="component" value="Chromosome"/>
</dbReference>
<evidence type="ECO:0000313" key="9">
    <source>
        <dbReference type="Proteomes" id="UP000297053"/>
    </source>
</evidence>
<evidence type="ECO:0000256" key="4">
    <source>
        <dbReference type="ARBA" id="ARBA00022989"/>
    </source>
</evidence>
<dbReference type="InterPro" id="IPR020846">
    <property type="entry name" value="MFS_dom"/>
</dbReference>
<evidence type="ECO:0000256" key="2">
    <source>
        <dbReference type="ARBA" id="ARBA00022475"/>
    </source>
</evidence>
<feature type="transmembrane region" description="Helical" evidence="6">
    <location>
        <begin position="70"/>
        <end position="90"/>
    </location>
</feature>
<dbReference type="InterPro" id="IPR050189">
    <property type="entry name" value="MFS_Efflux_Transporters"/>
</dbReference>
<dbReference type="Pfam" id="PF07690">
    <property type="entry name" value="MFS_1"/>
    <property type="match status" value="1"/>
</dbReference>